<dbReference type="EMBL" id="JANPWB010000002">
    <property type="protein sequence ID" value="KAJ1205437.1"/>
    <property type="molecule type" value="Genomic_DNA"/>
</dbReference>
<reference evidence="2" key="1">
    <citation type="journal article" date="2022" name="bioRxiv">
        <title>Sequencing and chromosome-scale assembly of the giantPleurodeles waltlgenome.</title>
        <authorList>
            <person name="Brown T."/>
            <person name="Elewa A."/>
            <person name="Iarovenko S."/>
            <person name="Subramanian E."/>
            <person name="Araus A.J."/>
            <person name="Petzold A."/>
            <person name="Susuki M."/>
            <person name="Suzuki K.-i.T."/>
            <person name="Hayashi T."/>
            <person name="Toyoda A."/>
            <person name="Oliveira C."/>
            <person name="Osipova E."/>
            <person name="Leigh N.D."/>
            <person name="Simon A."/>
            <person name="Yun M.H."/>
        </authorList>
    </citation>
    <scope>NUCLEOTIDE SEQUENCE</scope>
    <source>
        <strain evidence="2">20211129_DDA</strain>
        <tissue evidence="2">Liver</tissue>
    </source>
</reference>
<dbReference type="Proteomes" id="UP001066276">
    <property type="component" value="Chromosome 1_2"/>
</dbReference>
<evidence type="ECO:0000313" key="3">
    <source>
        <dbReference type="Proteomes" id="UP001066276"/>
    </source>
</evidence>
<name>A0AAV7VXT0_PLEWA</name>
<protein>
    <submittedName>
        <fullName evidence="2">Uncharacterized protein</fullName>
    </submittedName>
</protein>
<gene>
    <name evidence="2" type="ORF">NDU88_000872</name>
</gene>
<evidence type="ECO:0000256" key="1">
    <source>
        <dbReference type="SAM" id="MobiDB-lite"/>
    </source>
</evidence>
<organism evidence="2 3">
    <name type="scientific">Pleurodeles waltl</name>
    <name type="common">Iberian ribbed newt</name>
    <dbReference type="NCBI Taxonomy" id="8319"/>
    <lineage>
        <taxon>Eukaryota</taxon>
        <taxon>Metazoa</taxon>
        <taxon>Chordata</taxon>
        <taxon>Craniata</taxon>
        <taxon>Vertebrata</taxon>
        <taxon>Euteleostomi</taxon>
        <taxon>Amphibia</taxon>
        <taxon>Batrachia</taxon>
        <taxon>Caudata</taxon>
        <taxon>Salamandroidea</taxon>
        <taxon>Salamandridae</taxon>
        <taxon>Pleurodelinae</taxon>
        <taxon>Pleurodeles</taxon>
    </lineage>
</organism>
<sequence>MVTRPGCEWCGDWRDIVWLRSTAETPGGGGLPEHRGSALEDPPGRPRKCLTLTWQLNEIPGPDSSKQGPDPQTLAWQRRKCECHL</sequence>
<evidence type="ECO:0000313" key="2">
    <source>
        <dbReference type="EMBL" id="KAJ1205437.1"/>
    </source>
</evidence>
<dbReference type="AlphaFoldDB" id="A0AAV7VXT0"/>
<proteinExistence type="predicted"/>
<accession>A0AAV7VXT0</accession>
<keyword evidence="3" id="KW-1185">Reference proteome</keyword>
<feature type="region of interest" description="Disordered" evidence="1">
    <location>
        <begin position="24"/>
        <end position="45"/>
    </location>
</feature>
<comment type="caution">
    <text evidence="2">The sequence shown here is derived from an EMBL/GenBank/DDBJ whole genome shotgun (WGS) entry which is preliminary data.</text>
</comment>
<feature type="compositionally biased region" description="Basic and acidic residues" evidence="1">
    <location>
        <begin position="32"/>
        <end position="44"/>
    </location>
</feature>